<feature type="compositionally biased region" description="Basic residues" evidence="1">
    <location>
        <begin position="262"/>
        <end position="276"/>
    </location>
</feature>
<sequence length="621" mass="70426">MLPQSNRLTEGEEEMAVSNPSQNYSESQRISSQGGGQRRPRRLGNELLNATITRRQMDMLEVLRDYDIRGPERLQDLLEDNIVDSDDRRQLNIRGATAFAGASRFSIRGGDFVVAGRDLHTTRTYDGQARGPRLEQTRVEQTMLVESTRSPPGYSQIEAERTSHLQQRIVGQPADATHDMELPIEDEDEMQESESGPPYAALVAYDSPGYSARKPPKKSPRNKPPRTAIKGAARRKSAAEAEREVDESNDYEDGSEEEAKEKRSKPAPRKGKRQGKSKGYDSDALDDDSDFGASDDNDEEEQAKPAKRKRSNGKAKTTKTPSPRKKRRKADEDQQDDFELEEVPPGQISQNSIDFLQNLADPDRNDRQWFKLHEPVFRLAEKEFKDFIESFTEVLSEVDPHVPILPPKDVIHRIYRDIRFSNDKTPYKRNFCASLSRSGRKGIFACYHISSEYGLSTFLSSSNYLSQYNPMDRAFSLLELGAQEKMNWRPFGASNLARSSGRLRQVISEPEFVKLFGEPKPKKNGGRSSIFGREDELKVAPKGFDKDHKDIDLLKLRTFAIMHRFQDSEVLDPDFKTKLGQVAAVARPFVRCLNDLMTLPDADADDEGGDEDENEEETEEH</sequence>
<organism evidence="2 3">
    <name type="scientific">Collybiopsis confluens</name>
    <dbReference type="NCBI Taxonomy" id="2823264"/>
    <lineage>
        <taxon>Eukaryota</taxon>
        <taxon>Fungi</taxon>
        <taxon>Dikarya</taxon>
        <taxon>Basidiomycota</taxon>
        <taxon>Agaricomycotina</taxon>
        <taxon>Agaricomycetes</taxon>
        <taxon>Agaricomycetidae</taxon>
        <taxon>Agaricales</taxon>
        <taxon>Marasmiineae</taxon>
        <taxon>Omphalotaceae</taxon>
        <taxon>Collybiopsis</taxon>
    </lineage>
</organism>
<gene>
    <name evidence="2" type="ORF">D9757_011960</name>
</gene>
<feature type="region of interest" description="Disordered" evidence="1">
    <location>
        <begin position="187"/>
        <end position="350"/>
    </location>
</feature>
<comment type="caution">
    <text evidence="2">The sequence shown here is derived from an EMBL/GenBank/DDBJ whole genome shotgun (WGS) entry which is preliminary data.</text>
</comment>
<feature type="compositionally biased region" description="Acidic residues" evidence="1">
    <location>
        <begin position="243"/>
        <end position="258"/>
    </location>
</feature>
<dbReference type="InterPro" id="IPR012808">
    <property type="entry name" value="CHP02453"/>
</dbReference>
<feature type="compositionally biased region" description="Acidic residues" evidence="1">
    <location>
        <begin position="283"/>
        <end position="301"/>
    </location>
</feature>
<dbReference type="PANTHER" id="PTHR36452">
    <property type="entry name" value="CHROMOSOME 12, WHOLE GENOME SHOTGUN SEQUENCE"/>
    <property type="match status" value="1"/>
</dbReference>
<reference evidence="2 3" key="1">
    <citation type="journal article" date="2020" name="ISME J.">
        <title>Uncovering the hidden diversity of litter-decomposition mechanisms in mushroom-forming fungi.</title>
        <authorList>
            <person name="Floudas D."/>
            <person name="Bentzer J."/>
            <person name="Ahren D."/>
            <person name="Johansson T."/>
            <person name="Persson P."/>
            <person name="Tunlid A."/>
        </authorList>
    </citation>
    <scope>NUCLEOTIDE SEQUENCE [LARGE SCALE GENOMIC DNA]</scope>
    <source>
        <strain evidence="2 3">CBS 406.79</strain>
    </source>
</reference>
<feature type="region of interest" description="Disordered" evidence="1">
    <location>
        <begin position="600"/>
        <end position="621"/>
    </location>
</feature>
<dbReference type="PANTHER" id="PTHR36452:SF1">
    <property type="entry name" value="DUF2461 DOMAIN-CONTAINING PROTEIN"/>
    <property type="match status" value="1"/>
</dbReference>
<dbReference type="Pfam" id="PF09365">
    <property type="entry name" value="DUF2461"/>
    <property type="match status" value="2"/>
</dbReference>
<keyword evidence="3" id="KW-1185">Reference proteome</keyword>
<evidence type="ECO:0000313" key="2">
    <source>
        <dbReference type="EMBL" id="KAF5364501.1"/>
    </source>
</evidence>
<name>A0A8H5GGB9_9AGAR</name>
<accession>A0A8H5GGB9</accession>
<feature type="compositionally biased region" description="Basic residues" evidence="1">
    <location>
        <begin position="305"/>
        <end position="328"/>
    </location>
</feature>
<evidence type="ECO:0000256" key="1">
    <source>
        <dbReference type="SAM" id="MobiDB-lite"/>
    </source>
</evidence>
<dbReference type="Proteomes" id="UP000518752">
    <property type="component" value="Unassembled WGS sequence"/>
</dbReference>
<dbReference type="OrthoDB" id="2537769at2759"/>
<dbReference type="EMBL" id="JAACJN010000186">
    <property type="protein sequence ID" value="KAF5364501.1"/>
    <property type="molecule type" value="Genomic_DNA"/>
</dbReference>
<feature type="compositionally biased region" description="Acidic residues" evidence="1">
    <location>
        <begin position="333"/>
        <end position="342"/>
    </location>
</feature>
<feature type="region of interest" description="Disordered" evidence="1">
    <location>
        <begin position="1"/>
        <end position="44"/>
    </location>
</feature>
<dbReference type="AlphaFoldDB" id="A0A8H5GGB9"/>
<proteinExistence type="predicted"/>
<evidence type="ECO:0000313" key="3">
    <source>
        <dbReference type="Proteomes" id="UP000518752"/>
    </source>
</evidence>
<feature type="compositionally biased region" description="Basic residues" evidence="1">
    <location>
        <begin position="214"/>
        <end position="224"/>
    </location>
</feature>
<protein>
    <submittedName>
        <fullName evidence="2">Uncharacterized protein</fullName>
    </submittedName>
</protein>
<feature type="compositionally biased region" description="Acidic residues" evidence="1">
    <location>
        <begin position="602"/>
        <end position="621"/>
    </location>
</feature>